<accession>E4T7C9</accession>
<sequence length="380" mass="43767">MKKANYFLFLCLLSILVVSCSTGSSAYKHGDYYKACLESIDRLRSNPKNDKSQSVLLNAYPLALKTAQRDIDNALVANQPDKYDIIVYQYERINQLANQIFNCPKALELIPQPKEYIAELSKAKQMAAEQAYAAGVKALNYGTLDQARAAYQYFQNANRYVPGYKDVLNKISDARYFATLRVIVQKPFTNANFQYSADFFFNNLLAEIRQNAQNRFIRYYTQEEARKENMRNPHQYIVLNFEDFSVGNVRESSETTEEKRDSVIVGTVKVEGKTYNSYNTVKATLTTFRREISSGGVLSLRIIDAGNNQELQRQNFEGTYVWNTSWANFKGDDRALNAEQRKMCNREPQMPPSQQDLFIEFTKPIYSQAVSYVRSAYSRY</sequence>
<reference key="1">
    <citation type="submission" date="2010-11" db="EMBL/GenBank/DDBJ databases">
        <title>The complete genome of Paludibacter propionicigenes DSM 17365.</title>
        <authorList>
            <consortium name="US DOE Joint Genome Institute (JGI-PGF)"/>
            <person name="Lucas S."/>
            <person name="Copeland A."/>
            <person name="Lapidus A."/>
            <person name="Bruce D."/>
            <person name="Goodwin L."/>
            <person name="Pitluck S."/>
            <person name="Kyrpides N."/>
            <person name="Mavromatis K."/>
            <person name="Ivanova N."/>
            <person name="Munk A.C."/>
            <person name="Brettin T."/>
            <person name="Detter J.C."/>
            <person name="Han C."/>
            <person name="Tapia R."/>
            <person name="Land M."/>
            <person name="Hauser L."/>
            <person name="Markowitz V."/>
            <person name="Cheng J.-F."/>
            <person name="Hugenholtz P."/>
            <person name="Woyke T."/>
            <person name="Wu D."/>
            <person name="Gronow S."/>
            <person name="Wellnitz S."/>
            <person name="Brambilla E."/>
            <person name="Klenk H.-P."/>
            <person name="Eisen J.A."/>
        </authorList>
    </citation>
    <scope>NUCLEOTIDE SEQUENCE</scope>
    <source>
        <strain>WB4</strain>
    </source>
</reference>
<feature type="chain" id="PRO_5003186921" description="Lipoprotein" evidence="1">
    <location>
        <begin position="27"/>
        <end position="380"/>
    </location>
</feature>
<dbReference type="AlphaFoldDB" id="E4T7C9"/>
<protein>
    <recommendedName>
        <fullName evidence="4">Lipoprotein</fullName>
    </recommendedName>
</protein>
<dbReference type="KEGG" id="ppn:Palpr_2491"/>
<dbReference type="OrthoDB" id="1489643at2"/>
<gene>
    <name evidence="2" type="ordered locus">Palpr_2491</name>
</gene>
<keyword evidence="1" id="KW-0732">Signal</keyword>
<evidence type="ECO:0008006" key="4">
    <source>
        <dbReference type="Google" id="ProtNLM"/>
    </source>
</evidence>
<dbReference type="RefSeq" id="WP_013445992.1">
    <property type="nucleotide sequence ID" value="NC_014734.1"/>
</dbReference>
<keyword evidence="3" id="KW-1185">Reference proteome</keyword>
<dbReference type="eggNOG" id="COG0457">
    <property type="taxonomic scope" value="Bacteria"/>
</dbReference>
<name>E4T7C9_PALPW</name>
<dbReference type="EMBL" id="CP002345">
    <property type="protein sequence ID" value="ADQ80623.1"/>
    <property type="molecule type" value="Genomic_DNA"/>
</dbReference>
<evidence type="ECO:0000313" key="3">
    <source>
        <dbReference type="Proteomes" id="UP000008718"/>
    </source>
</evidence>
<dbReference type="PROSITE" id="PS51257">
    <property type="entry name" value="PROKAR_LIPOPROTEIN"/>
    <property type="match status" value="1"/>
</dbReference>
<proteinExistence type="predicted"/>
<reference evidence="2 3" key="2">
    <citation type="journal article" date="2011" name="Stand. Genomic Sci.">
        <title>Complete genome sequence of Paludibacter propionicigenes type strain (WB4).</title>
        <authorList>
            <person name="Gronow S."/>
            <person name="Munk C."/>
            <person name="Lapidus A."/>
            <person name="Nolan M."/>
            <person name="Lucas S."/>
            <person name="Hammon N."/>
            <person name="Deshpande S."/>
            <person name="Cheng J.F."/>
            <person name="Tapia R."/>
            <person name="Han C."/>
            <person name="Goodwin L."/>
            <person name="Pitluck S."/>
            <person name="Liolios K."/>
            <person name="Ivanova N."/>
            <person name="Mavromatis K."/>
            <person name="Mikhailova N."/>
            <person name="Pati A."/>
            <person name="Chen A."/>
            <person name="Palaniappan K."/>
            <person name="Land M."/>
            <person name="Hauser L."/>
            <person name="Chang Y.J."/>
            <person name="Jeffries C.D."/>
            <person name="Brambilla E."/>
            <person name="Rohde M."/>
            <person name="Goker M."/>
            <person name="Detter J.C."/>
            <person name="Woyke T."/>
            <person name="Bristow J."/>
            <person name="Eisen J.A."/>
            <person name="Markowitz V."/>
            <person name="Hugenholtz P."/>
            <person name="Kyrpides N.C."/>
            <person name="Klenk H.P."/>
        </authorList>
    </citation>
    <scope>NUCLEOTIDE SEQUENCE [LARGE SCALE GENOMIC DNA]</scope>
    <source>
        <strain evidence="3">DSM 17365 / JCM 13257 / WB4</strain>
    </source>
</reference>
<organism evidence="2 3">
    <name type="scientific">Paludibacter propionicigenes (strain DSM 17365 / JCM 13257 / WB4)</name>
    <dbReference type="NCBI Taxonomy" id="694427"/>
    <lineage>
        <taxon>Bacteria</taxon>
        <taxon>Pseudomonadati</taxon>
        <taxon>Bacteroidota</taxon>
        <taxon>Bacteroidia</taxon>
        <taxon>Bacteroidales</taxon>
        <taxon>Paludibacteraceae</taxon>
        <taxon>Paludibacter</taxon>
    </lineage>
</organism>
<evidence type="ECO:0000313" key="2">
    <source>
        <dbReference type="EMBL" id="ADQ80623.1"/>
    </source>
</evidence>
<feature type="signal peptide" evidence="1">
    <location>
        <begin position="1"/>
        <end position="26"/>
    </location>
</feature>
<dbReference type="Proteomes" id="UP000008718">
    <property type="component" value="Chromosome"/>
</dbReference>
<dbReference type="HOGENOM" id="CLU_737191_0_0_10"/>
<evidence type="ECO:0000256" key="1">
    <source>
        <dbReference type="SAM" id="SignalP"/>
    </source>
</evidence>
<dbReference type="STRING" id="694427.Palpr_2491"/>